<name>A0A5B0PNM0_PUCGR</name>
<dbReference type="Proteomes" id="UP000325313">
    <property type="component" value="Unassembled WGS sequence"/>
</dbReference>
<organism evidence="1 2">
    <name type="scientific">Puccinia graminis f. sp. tritici</name>
    <dbReference type="NCBI Taxonomy" id="56615"/>
    <lineage>
        <taxon>Eukaryota</taxon>
        <taxon>Fungi</taxon>
        <taxon>Dikarya</taxon>
        <taxon>Basidiomycota</taxon>
        <taxon>Pucciniomycotina</taxon>
        <taxon>Pucciniomycetes</taxon>
        <taxon>Pucciniales</taxon>
        <taxon>Pucciniaceae</taxon>
        <taxon>Puccinia</taxon>
    </lineage>
</organism>
<sequence length="155" mass="16832">MDGMKMTALSSYGKLSQRISSDRQFGERNRGRGALKSVFAVPKKARTVKPFVDHVISFLIVDGKILLHNSLANGELNASPDSLLWAALACEWFPCGPVALRRPQGGEALGGRPPGSQSRGACVKARANGVDDDLQRIRNRVLQYKALQRATNDDG</sequence>
<protein>
    <submittedName>
        <fullName evidence="1">Uncharacterized protein</fullName>
    </submittedName>
</protein>
<proteinExistence type="predicted"/>
<gene>
    <name evidence="1" type="ORF">PGTUg99_007934</name>
</gene>
<comment type="caution">
    <text evidence="1">The sequence shown here is derived from an EMBL/GenBank/DDBJ whole genome shotgun (WGS) entry which is preliminary data.</text>
</comment>
<dbReference type="AlphaFoldDB" id="A0A5B0PNM0"/>
<evidence type="ECO:0000313" key="1">
    <source>
        <dbReference type="EMBL" id="KAA1102244.1"/>
    </source>
</evidence>
<dbReference type="EMBL" id="VDEP01000338">
    <property type="protein sequence ID" value="KAA1102244.1"/>
    <property type="molecule type" value="Genomic_DNA"/>
</dbReference>
<accession>A0A5B0PNM0</accession>
<reference evidence="1 2" key="1">
    <citation type="submission" date="2019-05" db="EMBL/GenBank/DDBJ databases">
        <title>Emergence of the Ug99 lineage of the wheat stem rust pathogen through somatic hybridization.</title>
        <authorList>
            <person name="Li F."/>
            <person name="Upadhyaya N.M."/>
            <person name="Sperschneider J."/>
            <person name="Matny O."/>
            <person name="Nguyen-Phuc H."/>
            <person name="Mago R."/>
            <person name="Raley C."/>
            <person name="Miller M.E."/>
            <person name="Silverstein K.A.T."/>
            <person name="Henningsen E."/>
            <person name="Hirsch C.D."/>
            <person name="Visser B."/>
            <person name="Pretorius Z.A."/>
            <person name="Steffenson B.J."/>
            <person name="Schwessinger B."/>
            <person name="Dodds P.N."/>
            <person name="Figueroa M."/>
        </authorList>
    </citation>
    <scope>NUCLEOTIDE SEQUENCE [LARGE SCALE GENOMIC DNA]</scope>
    <source>
        <strain evidence="1 2">Ug99</strain>
    </source>
</reference>
<evidence type="ECO:0000313" key="2">
    <source>
        <dbReference type="Proteomes" id="UP000325313"/>
    </source>
</evidence>